<reference evidence="2 3" key="1">
    <citation type="submission" date="2024-01" db="EMBL/GenBank/DDBJ databases">
        <title>A draft genome for a cacao thread blight-causing isolate of Paramarasmius palmivorus.</title>
        <authorList>
            <person name="Baruah I.K."/>
            <person name="Bukari Y."/>
            <person name="Amoako-Attah I."/>
            <person name="Meinhardt L.W."/>
            <person name="Bailey B.A."/>
            <person name="Cohen S.P."/>
        </authorList>
    </citation>
    <scope>NUCLEOTIDE SEQUENCE [LARGE SCALE GENOMIC DNA]</scope>
    <source>
        <strain evidence="2 3">GH-12</strain>
    </source>
</reference>
<dbReference type="AlphaFoldDB" id="A0AAW0DIV9"/>
<evidence type="ECO:0000313" key="3">
    <source>
        <dbReference type="Proteomes" id="UP001383192"/>
    </source>
</evidence>
<sequence>MVIAKPSFRVPTSYTLRDARRHPYPRPQYRDEEADDGAYQPYREDDVLIQLILENDGQRAEGEEVLNIEEEDIEEIPVLSLILLQLLLIMLLFLRRALIMAFILRYIDEEE</sequence>
<keyword evidence="1" id="KW-0812">Transmembrane</keyword>
<dbReference type="Proteomes" id="UP001383192">
    <property type="component" value="Unassembled WGS sequence"/>
</dbReference>
<keyword evidence="1" id="KW-0472">Membrane</keyword>
<feature type="transmembrane region" description="Helical" evidence="1">
    <location>
        <begin position="76"/>
        <end position="94"/>
    </location>
</feature>
<protein>
    <submittedName>
        <fullName evidence="2">Uncharacterized protein</fullName>
    </submittedName>
</protein>
<evidence type="ECO:0000313" key="2">
    <source>
        <dbReference type="EMBL" id="KAK7051256.1"/>
    </source>
</evidence>
<gene>
    <name evidence="2" type="ORF">VNI00_004756</name>
</gene>
<proteinExistence type="predicted"/>
<organism evidence="2 3">
    <name type="scientific">Paramarasmius palmivorus</name>
    <dbReference type="NCBI Taxonomy" id="297713"/>
    <lineage>
        <taxon>Eukaryota</taxon>
        <taxon>Fungi</taxon>
        <taxon>Dikarya</taxon>
        <taxon>Basidiomycota</taxon>
        <taxon>Agaricomycotina</taxon>
        <taxon>Agaricomycetes</taxon>
        <taxon>Agaricomycetidae</taxon>
        <taxon>Agaricales</taxon>
        <taxon>Marasmiineae</taxon>
        <taxon>Marasmiaceae</taxon>
        <taxon>Paramarasmius</taxon>
    </lineage>
</organism>
<keyword evidence="1" id="KW-1133">Transmembrane helix</keyword>
<comment type="caution">
    <text evidence="2">The sequence shown here is derived from an EMBL/GenBank/DDBJ whole genome shotgun (WGS) entry which is preliminary data.</text>
</comment>
<keyword evidence="3" id="KW-1185">Reference proteome</keyword>
<accession>A0AAW0DIV9</accession>
<name>A0AAW0DIV9_9AGAR</name>
<evidence type="ECO:0000256" key="1">
    <source>
        <dbReference type="SAM" id="Phobius"/>
    </source>
</evidence>
<dbReference type="EMBL" id="JAYKXP010000013">
    <property type="protein sequence ID" value="KAK7051256.1"/>
    <property type="molecule type" value="Genomic_DNA"/>
</dbReference>